<feature type="transmembrane region" description="Helical" evidence="1">
    <location>
        <begin position="888"/>
        <end position="907"/>
    </location>
</feature>
<feature type="transmembrane region" description="Helical" evidence="1">
    <location>
        <begin position="12"/>
        <end position="29"/>
    </location>
</feature>
<dbReference type="EMBL" id="CP019082">
    <property type="protein sequence ID" value="APW60795.1"/>
    <property type="molecule type" value="Genomic_DNA"/>
</dbReference>
<feature type="transmembrane region" description="Helical" evidence="1">
    <location>
        <begin position="962"/>
        <end position="981"/>
    </location>
</feature>
<dbReference type="Gene3D" id="3.30.70.1320">
    <property type="entry name" value="Multidrug efflux transporter AcrB pore domain like"/>
    <property type="match status" value="1"/>
</dbReference>
<keyword evidence="3" id="KW-1185">Reference proteome</keyword>
<dbReference type="OrthoDB" id="220575at2"/>
<dbReference type="InterPro" id="IPR027463">
    <property type="entry name" value="AcrB_DN_DC_subdom"/>
</dbReference>
<feature type="transmembrane region" description="Helical" evidence="1">
    <location>
        <begin position="332"/>
        <end position="351"/>
    </location>
</feature>
<accession>A0A1U7CPC7</accession>
<proteinExistence type="predicted"/>
<dbReference type="KEGG" id="pbor:BSF38_02284"/>
<dbReference type="GO" id="GO:0005886">
    <property type="term" value="C:plasma membrane"/>
    <property type="evidence" value="ECO:0007669"/>
    <property type="project" value="TreeGrafter"/>
</dbReference>
<evidence type="ECO:0000256" key="1">
    <source>
        <dbReference type="SAM" id="Phobius"/>
    </source>
</evidence>
<feature type="transmembrane region" description="Helical" evidence="1">
    <location>
        <begin position="858"/>
        <end position="876"/>
    </location>
</feature>
<dbReference type="SUPFAM" id="SSF82714">
    <property type="entry name" value="Multidrug efflux transporter AcrB TolC docking domain, DN and DC subdomains"/>
    <property type="match status" value="2"/>
</dbReference>
<protein>
    <submittedName>
        <fullName evidence="2">Multidrug resistance protein MdtB</fullName>
    </submittedName>
</protein>
<organism evidence="2 3">
    <name type="scientific">Paludisphaera borealis</name>
    <dbReference type="NCBI Taxonomy" id="1387353"/>
    <lineage>
        <taxon>Bacteria</taxon>
        <taxon>Pseudomonadati</taxon>
        <taxon>Planctomycetota</taxon>
        <taxon>Planctomycetia</taxon>
        <taxon>Isosphaerales</taxon>
        <taxon>Isosphaeraceae</taxon>
        <taxon>Paludisphaera</taxon>
    </lineage>
</organism>
<name>A0A1U7CPC7_9BACT</name>
<keyword evidence="1" id="KW-0812">Transmembrane</keyword>
<evidence type="ECO:0000313" key="3">
    <source>
        <dbReference type="Proteomes" id="UP000186309"/>
    </source>
</evidence>
<feature type="transmembrane region" description="Helical" evidence="1">
    <location>
        <begin position="358"/>
        <end position="379"/>
    </location>
</feature>
<dbReference type="PANTHER" id="PTHR32063:SF0">
    <property type="entry name" value="SWARMING MOTILITY PROTEIN SWRC"/>
    <property type="match status" value="1"/>
</dbReference>
<dbReference type="Gene3D" id="3.30.2090.10">
    <property type="entry name" value="Multidrug efflux transporter AcrB TolC docking domain, DN and DC subdomains"/>
    <property type="match status" value="2"/>
</dbReference>
<dbReference type="InterPro" id="IPR001036">
    <property type="entry name" value="Acrflvin-R"/>
</dbReference>
<dbReference type="Gene3D" id="1.20.1640.10">
    <property type="entry name" value="Multidrug efflux transporter AcrB transmembrane domain"/>
    <property type="match status" value="2"/>
</dbReference>
<gene>
    <name evidence="2" type="primary">mdtB</name>
    <name evidence="2" type="ORF">BSF38_02284</name>
</gene>
<dbReference type="PRINTS" id="PR00702">
    <property type="entry name" value="ACRIFLAVINRP"/>
</dbReference>
<reference evidence="3" key="1">
    <citation type="submission" date="2016-12" db="EMBL/GenBank/DDBJ databases">
        <title>Comparative genomics of four Isosphaeraceae planctomycetes: a common pool of plasmids and glycoside hydrolase genes.</title>
        <authorList>
            <person name="Ivanova A."/>
        </authorList>
    </citation>
    <scope>NUCLEOTIDE SEQUENCE [LARGE SCALE GENOMIC DNA]</scope>
    <source>
        <strain evidence="3">PX4</strain>
    </source>
</reference>
<sequence length="1055" mass="115692">MTLSDICINRPVFTWVLVAIPLVLGIVSYNELGVDLFPNVDFPVCTITTVLPGASVEEMETTVTKPIEDIINTVSGIDELRSITQEGVSIVTAQFLLSKNGDVGTQEVRDKVNTILSDLPDGTQPPIIDKFDTGSMPVMTIAISGRRDFREVTEIARRQIKERLETVSGVGAINLVGGRIRAMNVVVDTDRLAGFNLSVDDVRQALVRQNLEVPGGRVDQGPRELVLRTLGRLTTASEFNNLIIANRNGYPVRVRDVGKAVDSNEEPRTLARLDGDGAVSLVVQKQSGVNTVKVVEDVKNRLEKLKAALPPDISIEIIRDQSRFIKKSIEEVKFHLLLAAVLVSATILLFIRDWRTTLIATVAIPTSIIPTFMFMRYMGFTLNNITMLGLILAIGIVIDDAVVVHENIFRHMEEDGMDAMEASRKGTREIALAVLATSLSLIVIFLPIAFMGGIVGRFFSSFGLTVAFAVAMSLFVSFTLTPMLCSRFLKLEAAEPGHNHQVKSKSGFFYRIVDGGYVGLLRGALRFKFLVVILTILVIGSTVPIGKRMGLSLIPRDDQSEYEITVTTPEGYSLERSTKLLSELENRVWKLKGTEHVFTTIGQTEGGRSIKGEGDVTRATIYVRMTELEEREYTQFAVQQEARDFLVDYPDLRVSVNDVSAFQGGRRAQTFQVNLAGPDLEKLAGYAEQFIGELKKEGNLVDLDTTLSLRKPEVQVLVDREAASDLGVPVGTVADTLRVLVGGLPITKFRDGEQQYDVWLRAEAEERAAIQELYQLTLPSPTAGLVKLASLAKLVDERGPTEIERLGRERIVTVLGNPEGIALGEAVSRAEAILKGMNLPPQYTYIFTGQAKTLGETGYYFLIAFALSFTFMYLILAAQFESWMQPIAILMALPVTIPFGMLSLVLFNTPMDLYAMFGLFMLVGIVKKNGILQVDAANQLRAKGRSRYDATIEANQTRLRPILMTTVMLVAAMVPIALGQGPGAGARASMAKVIIGGQMLSLILALLVTPVFYVLLDQFVNLTRRMGLRFSVEPTPPSQTAAHAIKPTADGVQAA</sequence>
<feature type="transmembrane region" description="Helical" evidence="1">
    <location>
        <begin position="385"/>
        <end position="409"/>
    </location>
</feature>
<keyword evidence="1" id="KW-1133">Transmembrane helix</keyword>
<feature type="transmembrane region" description="Helical" evidence="1">
    <location>
        <begin position="913"/>
        <end position="931"/>
    </location>
</feature>
<dbReference type="GO" id="GO:0042910">
    <property type="term" value="F:xenobiotic transmembrane transporter activity"/>
    <property type="evidence" value="ECO:0007669"/>
    <property type="project" value="TreeGrafter"/>
</dbReference>
<dbReference type="PANTHER" id="PTHR32063">
    <property type="match status" value="1"/>
</dbReference>
<keyword evidence="1" id="KW-0472">Membrane</keyword>
<feature type="transmembrane region" description="Helical" evidence="1">
    <location>
        <begin position="458"/>
        <end position="480"/>
    </location>
</feature>
<dbReference type="SUPFAM" id="SSF82693">
    <property type="entry name" value="Multidrug efflux transporter AcrB pore domain, PN1, PN2, PC1 and PC2 subdomains"/>
    <property type="match status" value="3"/>
</dbReference>
<dbReference type="Proteomes" id="UP000186309">
    <property type="component" value="Chromosome"/>
</dbReference>
<feature type="transmembrane region" description="Helical" evidence="1">
    <location>
        <begin position="993"/>
        <end position="1016"/>
    </location>
</feature>
<dbReference type="STRING" id="1387353.BSF38_02284"/>
<feature type="transmembrane region" description="Helical" evidence="1">
    <location>
        <begin position="430"/>
        <end position="452"/>
    </location>
</feature>
<dbReference type="AlphaFoldDB" id="A0A1U7CPC7"/>
<dbReference type="SUPFAM" id="SSF82866">
    <property type="entry name" value="Multidrug efflux transporter AcrB transmembrane domain"/>
    <property type="match status" value="2"/>
</dbReference>
<evidence type="ECO:0000313" key="2">
    <source>
        <dbReference type="EMBL" id="APW60795.1"/>
    </source>
</evidence>
<feature type="transmembrane region" description="Helical" evidence="1">
    <location>
        <begin position="529"/>
        <end position="546"/>
    </location>
</feature>
<dbReference type="Gene3D" id="3.30.70.1430">
    <property type="entry name" value="Multidrug efflux transporter AcrB pore domain"/>
    <property type="match status" value="2"/>
</dbReference>
<dbReference type="Gene3D" id="3.30.70.1440">
    <property type="entry name" value="Multidrug efflux transporter AcrB pore domain"/>
    <property type="match status" value="1"/>
</dbReference>
<dbReference type="Pfam" id="PF00873">
    <property type="entry name" value="ACR_tran"/>
    <property type="match status" value="1"/>
</dbReference>
<dbReference type="RefSeq" id="WP_076345678.1">
    <property type="nucleotide sequence ID" value="NZ_CP019082.1"/>
</dbReference>